<dbReference type="PANTHER" id="PTHR12176">
    <property type="entry name" value="SAM-DEPENDENT METHYLTRANSFERASE SUPERFAMILY PROTEIN"/>
    <property type="match status" value="1"/>
</dbReference>
<dbReference type="Pfam" id="PF08241">
    <property type="entry name" value="Methyltransf_11"/>
    <property type="match status" value="1"/>
</dbReference>
<proteinExistence type="inferred from homology"/>
<accession>A0A812YCG9</accession>
<dbReference type="SUPFAM" id="SSF53335">
    <property type="entry name" value="S-adenosyl-L-methionine-dependent methyltransferases"/>
    <property type="match status" value="1"/>
</dbReference>
<protein>
    <submittedName>
        <fullName evidence="5">EEF1AKNMT protein</fullName>
    </submittedName>
</protein>
<dbReference type="InterPro" id="IPR013216">
    <property type="entry name" value="Methyltransf_11"/>
</dbReference>
<dbReference type="Proteomes" id="UP000601435">
    <property type="component" value="Unassembled WGS sequence"/>
</dbReference>
<name>A0A812YCG9_9DINO</name>
<dbReference type="GO" id="GO:0032259">
    <property type="term" value="P:methylation"/>
    <property type="evidence" value="ECO:0007669"/>
    <property type="project" value="UniProtKB-KW"/>
</dbReference>
<comment type="similarity">
    <text evidence="1">Belongs to the methyltransferase superfamily.</text>
</comment>
<dbReference type="EMBL" id="CAJNJA010040808">
    <property type="protein sequence ID" value="CAE7769448.1"/>
    <property type="molecule type" value="Genomic_DNA"/>
</dbReference>
<feature type="domain" description="Methyltransferase type 11" evidence="4">
    <location>
        <begin position="102"/>
        <end position="201"/>
    </location>
</feature>
<dbReference type="InterPro" id="IPR051419">
    <property type="entry name" value="Lys/N-term_MeTrsfase_sf"/>
</dbReference>
<dbReference type="Gene3D" id="3.40.50.150">
    <property type="entry name" value="Vaccinia Virus protein VP39"/>
    <property type="match status" value="1"/>
</dbReference>
<evidence type="ECO:0000313" key="5">
    <source>
        <dbReference type="EMBL" id="CAE7769448.1"/>
    </source>
</evidence>
<keyword evidence="6" id="KW-1185">Reference proteome</keyword>
<dbReference type="CDD" id="cd02440">
    <property type="entry name" value="AdoMet_MTases"/>
    <property type="match status" value="1"/>
</dbReference>
<comment type="caution">
    <text evidence="5">The sequence shown here is derived from an EMBL/GenBank/DDBJ whole genome shotgun (WGS) entry which is preliminary data.</text>
</comment>
<evidence type="ECO:0000259" key="4">
    <source>
        <dbReference type="Pfam" id="PF08241"/>
    </source>
</evidence>
<evidence type="ECO:0000256" key="3">
    <source>
        <dbReference type="ARBA" id="ARBA00022679"/>
    </source>
</evidence>
<evidence type="ECO:0000313" key="6">
    <source>
        <dbReference type="Proteomes" id="UP000601435"/>
    </source>
</evidence>
<keyword evidence="3" id="KW-0808">Transferase</keyword>
<dbReference type="AlphaFoldDB" id="A0A812YCG9"/>
<gene>
    <name evidence="5" type="primary">EEF1AKNMT</name>
    <name evidence="5" type="ORF">SNEC2469_LOCUS22465</name>
</gene>
<evidence type="ECO:0000256" key="2">
    <source>
        <dbReference type="ARBA" id="ARBA00022603"/>
    </source>
</evidence>
<dbReference type="Pfam" id="PF04733">
    <property type="entry name" value="Coatomer_E"/>
    <property type="match status" value="1"/>
</dbReference>
<dbReference type="OrthoDB" id="310217at2759"/>
<organism evidence="5 6">
    <name type="scientific">Symbiodinium necroappetens</name>
    <dbReference type="NCBI Taxonomy" id="1628268"/>
    <lineage>
        <taxon>Eukaryota</taxon>
        <taxon>Sar</taxon>
        <taxon>Alveolata</taxon>
        <taxon>Dinophyceae</taxon>
        <taxon>Suessiales</taxon>
        <taxon>Symbiodiniaceae</taxon>
        <taxon>Symbiodinium</taxon>
    </lineage>
</organism>
<evidence type="ECO:0000256" key="1">
    <source>
        <dbReference type="ARBA" id="ARBA00008361"/>
    </source>
</evidence>
<reference evidence="5" key="1">
    <citation type="submission" date="2021-02" db="EMBL/GenBank/DDBJ databases">
        <authorList>
            <person name="Dougan E. K."/>
            <person name="Rhodes N."/>
            <person name="Thang M."/>
            <person name="Chan C."/>
        </authorList>
    </citation>
    <scope>NUCLEOTIDE SEQUENCE</scope>
</reference>
<dbReference type="InterPro" id="IPR029063">
    <property type="entry name" value="SAM-dependent_MTases_sf"/>
</dbReference>
<keyword evidence="2" id="KW-0489">Methyltransferase</keyword>
<dbReference type="InterPro" id="IPR011990">
    <property type="entry name" value="TPR-like_helical_dom_sf"/>
</dbReference>
<dbReference type="PANTHER" id="PTHR12176:SF79">
    <property type="entry name" value="METHYLTRANSFERASE TYPE 11 DOMAIN-CONTAINING PROTEIN"/>
    <property type="match status" value="1"/>
</dbReference>
<dbReference type="Gene3D" id="1.25.40.10">
    <property type="entry name" value="Tetratricopeptide repeat domain"/>
    <property type="match status" value="1"/>
</dbReference>
<sequence length="604" mass="66388">MPSDSGGEDESQLVPAFRVAQESLTVSGVALLTTFLCFDGSSRSLRMFTLRATSTVPYGDGPEYWDMRYKADPEPFEWLRGYADLKSWIREATDHNTSADVLHLGCGNSLLPEDMYDDGYQNIINVDNSEVVISQMMARNMKRPRMLWLQMDALDLSLPDNAFDLVLDKSLIDTFACSDAEIIMIYLLQVSRVLRTGGRLLVISYGAPDTRLEFLTPSLLSFEVQVVELPPNETSKMHYLYICKKMASQKKLSEVSSQAAWRLGVPLCGRMARSAPEKTGQWLSSRATMEEELQEATRFQALQAGLSSGESGYAAVRVCTWLQRADTERAWLGATLARCCLAIPQIERLKAMQNSEIPGQRAAALLAVITKSRNEAQVKSAKERLAALAKETQDMSCAMLNAMVLAMDGSWNEAAQMTKAHPVLEMQVLTILLALSCNQVAMAEKLLKDASGNNDDSAAFRLAAAAVKLATGDPEEAYLTYCDLCSQFPAVEGDDSGSGSVLLQTGKALANMQRGMFSEAVEDLQRALAAAPNDPDVLVDRAKFVNMCCCMTHLGKKDEFQQYFAKLEQAAPNNDYVLKTQAMTTAFTRFKASLEVGLSRAGPS</sequence>
<dbReference type="GO" id="GO:0008757">
    <property type="term" value="F:S-adenosylmethionine-dependent methyltransferase activity"/>
    <property type="evidence" value="ECO:0007669"/>
    <property type="project" value="InterPro"/>
</dbReference>
<dbReference type="SUPFAM" id="SSF48452">
    <property type="entry name" value="TPR-like"/>
    <property type="match status" value="1"/>
</dbReference>